<dbReference type="InterPro" id="IPR000177">
    <property type="entry name" value="Apple"/>
</dbReference>
<protein>
    <recommendedName>
        <fullName evidence="5">Apple domain-containing protein</fullName>
    </recommendedName>
</protein>
<evidence type="ECO:0000256" key="3">
    <source>
        <dbReference type="SAM" id="MobiDB-lite"/>
    </source>
</evidence>
<reference evidence="6" key="1">
    <citation type="journal article" date="2023" name="Mol. Phylogenet. Evol.">
        <title>Genome-scale phylogeny and comparative genomics of the fungal order Sordariales.</title>
        <authorList>
            <person name="Hensen N."/>
            <person name="Bonometti L."/>
            <person name="Westerberg I."/>
            <person name="Brannstrom I.O."/>
            <person name="Guillou S."/>
            <person name="Cros-Aarteil S."/>
            <person name="Calhoun S."/>
            <person name="Haridas S."/>
            <person name="Kuo A."/>
            <person name="Mondo S."/>
            <person name="Pangilinan J."/>
            <person name="Riley R."/>
            <person name="LaButti K."/>
            <person name="Andreopoulos B."/>
            <person name="Lipzen A."/>
            <person name="Chen C."/>
            <person name="Yan M."/>
            <person name="Daum C."/>
            <person name="Ng V."/>
            <person name="Clum A."/>
            <person name="Steindorff A."/>
            <person name="Ohm R.A."/>
            <person name="Martin F."/>
            <person name="Silar P."/>
            <person name="Natvig D.O."/>
            <person name="Lalanne C."/>
            <person name="Gautier V."/>
            <person name="Ament-Velasquez S.L."/>
            <person name="Kruys A."/>
            <person name="Hutchinson M.I."/>
            <person name="Powell A.J."/>
            <person name="Barry K."/>
            <person name="Miller A.N."/>
            <person name="Grigoriev I.V."/>
            <person name="Debuchy R."/>
            <person name="Gladieux P."/>
            <person name="Hiltunen Thoren M."/>
            <person name="Johannesson H."/>
        </authorList>
    </citation>
    <scope>NUCLEOTIDE SEQUENCE</scope>
    <source>
        <strain evidence="6">SMH4131-1</strain>
    </source>
</reference>
<keyword evidence="4" id="KW-0732">Signal</keyword>
<comment type="caution">
    <text evidence="6">The sequence shown here is derived from an EMBL/GenBank/DDBJ whole genome shotgun (WGS) entry which is preliminary data.</text>
</comment>
<feature type="domain" description="Apple" evidence="5">
    <location>
        <begin position="165"/>
        <end position="234"/>
    </location>
</feature>
<evidence type="ECO:0000259" key="5">
    <source>
        <dbReference type="SMART" id="SM00223"/>
    </source>
</evidence>
<name>A0AAE0IVB6_9PEZI</name>
<evidence type="ECO:0000256" key="4">
    <source>
        <dbReference type="SAM" id="SignalP"/>
    </source>
</evidence>
<dbReference type="AlphaFoldDB" id="A0AAE0IVB6"/>
<evidence type="ECO:0000256" key="2">
    <source>
        <dbReference type="ARBA" id="ARBA00023157"/>
    </source>
</evidence>
<feature type="compositionally biased region" description="Low complexity" evidence="3">
    <location>
        <begin position="462"/>
        <end position="474"/>
    </location>
</feature>
<feature type="compositionally biased region" description="Low complexity" evidence="3">
    <location>
        <begin position="487"/>
        <end position="498"/>
    </location>
</feature>
<dbReference type="Pfam" id="PF14295">
    <property type="entry name" value="PAN_4"/>
    <property type="match status" value="2"/>
</dbReference>
<keyword evidence="7" id="KW-1185">Reference proteome</keyword>
<dbReference type="EMBL" id="JAUEPO010000002">
    <property type="protein sequence ID" value="KAK3331725.1"/>
    <property type="molecule type" value="Genomic_DNA"/>
</dbReference>
<organism evidence="6 7">
    <name type="scientific">Cercophora scortea</name>
    <dbReference type="NCBI Taxonomy" id="314031"/>
    <lineage>
        <taxon>Eukaryota</taxon>
        <taxon>Fungi</taxon>
        <taxon>Dikarya</taxon>
        <taxon>Ascomycota</taxon>
        <taxon>Pezizomycotina</taxon>
        <taxon>Sordariomycetes</taxon>
        <taxon>Sordariomycetidae</taxon>
        <taxon>Sordariales</taxon>
        <taxon>Lasiosphaeriaceae</taxon>
        <taxon>Cercophora</taxon>
    </lineage>
</organism>
<dbReference type="InterPro" id="IPR003609">
    <property type="entry name" value="Pan_app"/>
</dbReference>
<feature type="compositionally biased region" description="Low complexity" evidence="3">
    <location>
        <begin position="402"/>
        <end position="414"/>
    </location>
</feature>
<evidence type="ECO:0000256" key="1">
    <source>
        <dbReference type="ARBA" id="ARBA00022737"/>
    </source>
</evidence>
<proteinExistence type="predicted"/>
<dbReference type="SMART" id="SM00223">
    <property type="entry name" value="APPLE"/>
    <property type="match status" value="2"/>
</dbReference>
<feature type="region of interest" description="Disordered" evidence="3">
    <location>
        <begin position="448"/>
        <end position="506"/>
    </location>
</feature>
<feature type="signal peptide" evidence="4">
    <location>
        <begin position="1"/>
        <end position="24"/>
    </location>
</feature>
<evidence type="ECO:0000313" key="7">
    <source>
        <dbReference type="Proteomes" id="UP001286456"/>
    </source>
</evidence>
<dbReference type="Gene3D" id="3.50.4.10">
    <property type="entry name" value="Hepatocyte Growth Factor"/>
    <property type="match status" value="1"/>
</dbReference>
<dbReference type="GO" id="GO:0006508">
    <property type="term" value="P:proteolysis"/>
    <property type="evidence" value="ECO:0007669"/>
    <property type="project" value="InterPro"/>
</dbReference>
<accession>A0AAE0IVB6</accession>
<feature type="domain" description="Apple" evidence="5">
    <location>
        <begin position="268"/>
        <end position="345"/>
    </location>
</feature>
<reference evidence="6" key="2">
    <citation type="submission" date="2023-06" db="EMBL/GenBank/DDBJ databases">
        <authorList>
            <consortium name="Lawrence Berkeley National Laboratory"/>
            <person name="Haridas S."/>
            <person name="Hensen N."/>
            <person name="Bonometti L."/>
            <person name="Westerberg I."/>
            <person name="Brannstrom I.O."/>
            <person name="Guillou S."/>
            <person name="Cros-Aarteil S."/>
            <person name="Calhoun S."/>
            <person name="Kuo A."/>
            <person name="Mondo S."/>
            <person name="Pangilinan J."/>
            <person name="Riley R."/>
            <person name="Labutti K."/>
            <person name="Andreopoulos B."/>
            <person name="Lipzen A."/>
            <person name="Chen C."/>
            <person name="Yanf M."/>
            <person name="Daum C."/>
            <person name="Ng V."/>
            <person name="Clum A."/>
            <person name="Steindorff A."/>
            <person name="Ohm R."/>
            <person name="Martin F."/>
            <person name="Silar P."/>
            <person name="Natvig D."/>
            <person name="Lalanne C."/>
            <person name="Gautier V."/>
            <person name="Ament-Velasquez S.L."/>
            <person name="Kruys A."/>
            <person name="Hutchinson M.I."/>
            <person name="Powell A.J."/>
            <person name="Barry K."/>
            <person name="Miller A.N."/>
            <person name="Grigoriev I.V."/>
            <person name="Debuchy R."/>
            <person name="Gladieux P."/>
            <person name="Thoren M.H."/>
            <person name="Johannesson H."/>
        </authorList>
    </citation>
    <scope>NUCLEOTIDE SEQUENCE</scope>
    <source>
        <strain evidence="6">SMH4131-1</strain>
    </source>
</reference>
<dbReference type="GO" id="GO:0005576">
    <property type="term" value="C:extracellular region"/>
    <property type="evidence" value="ECO:0007669"/>
    <property type="project" value="InterPro"/>
</dbReference>
<gene>
    <name evidence="6" type="ORF">B0T19DRAFT_456080</name>
</gene>
<keyword evidence="2" id="KW-1015">Disulfide bond</keyword>
<sequence length="506" mass="51108">MHVTGTILRGLVVVFGLGPGGCLAASGSKGLQLTAPMTTFSTSTMRNAHVHLLSFPNGLVKRESNSSSVSATVTSTTTSYVESTTKVGTLVVTVVTVTSANATTTFKTCTENDTSAATPATGTIPASVFASASAAPSQSVITHPCPVQDNTTYSSANGATFQLSCHTEYYGTVINVTTVATTNSSIGANACAETCSAISSCTAFSWVIANQGTTNCTLMEAPYNQTTVGGILSGSMTLPPSLSTGMACPASNGTTYTTPSGYNYTVLCSQAYGGPDLEVSYQPSYQQRALHCSSFPVCVGFSFVAGKKPQEGINCSLKEAVSNVTTSNMTAEQQAGVIIGVPKNAFVNSNSTVVTTTPASSPSMTTDLSSLLSTISSPTTTAGLASITPTPTAEMSLIQVASSDSGDLSSGLPPQTESSLASIDTTDSAASLLSTSFPSPQSSAVFGAAAASPSDSGFDGFPSSTDTSTPSLTDVSAPTLTDTDIPATTGASTTSESENVVQPVTK</sequence>
<feature type="region of interest" description="Disordered" evidence="3">
    <location>
        <begin position="401"/>
        <end position="423"/>
    </location>
</feature>
<evidence type="ECO:0000313" key="6">
    <source>
        <dbReference type="EMBL" id="KAK3331725.1"/>
    </source>
</evidence>
<feature type="chain" id="PRO_5042175799" description="Apple domain-containing protein" evidence="4">
    <location>
        <begin position="25"/>
        <end position="506"/>
    </location>
</feature>
<keyword evidence="1" id="KW-0677">Repeat</keyword>
<dbReference type="Proteomes" id="UP001286456">
    <property type="component" value="Unassembled WGS sequence"/>
</dbReference>